<dbReference type="Gene3D" id="3.30.420.10">
    <property type="entry name" value="Ribonuclease H-like superfamily/Ribonuclease H"/>
    <property type="match status" value="1"/>
</dbReference>
<evidence type="ECO:0000256" key="1">
    <source>
        <dbReference type="SAM" id="MobiDB-lite"/>
    </source>
</evidence>
<evidence type="ECO:0000313" key="3">
    <source>
        <dbReference type="Proteomes" id="UP000446768"/>
    </source>
</evidence>
<feature type="compositionally biased region" description="Polar residues" evidence="1">
    <location>
        <begin position="703"/>
        <end position="713"/>
    </location>
</feature>
<keyword evidence="3" id="KW-1185">Reference proteome</keyword>
<dbReference type="EMBL" id="WKJJ01000002">
    <property type="protein sequence ID" value="MRV70693.1"/>
    <property type="molecule type" value="Genomic_DNA"/>
</dbReference>
<dbReference type="InterPro" id="IPR012337">
    <property type="entry name" value="RNaseH-like_sf"/>
</dbReference>
<organism evidence="2 3">
    <name type="scientific">Pseudoduganella rivuli</name>
    <dbReference type="NCBI Taxonomy" id="2666085"/>
    <lineage>
        <taxon>Bacteria</taxon>
        <taxon>Pseudomonadati</taxon>
        <taxon>Pseudomonadota</taxon>
        <taxon>Betaproteobacteria</taxon>
        <taxon>Burkholderiales</taxon>
        <taxon>Oxalobacteraceae</taxon>
        <taxon>Telluria group</taxon>
        <taxon>Pseudoduganella</taxon>
    </lineage>
</organism>
<reference evidence="2 3" key="1">
    <citation type="submission" date="2019-11" db="EMBL/GenBank/DDBJ databases">
        <title>Novel species isolated from a subtropical stream in China.</title>
        <authorList>
            <person name="Lu H."/>
        </authorList>
    </citation>
    <scope>NUCLEOTIDE SEQUENCE [LARGE SCALE GENOMIC DNA]</scope>
    <source>
        <strain evidence="2 3">FT92W</strain>
    </source>
</reference>
<dbReference type="Proteomes" id="UP000446768">
    <property type="component" value="Unassembled WGS sequence"/>
</dbReference>
<sequence>MGPLMHNQTIHILTGELDGLYRVVLNEVAANCTVLVRLDRASEPASSFGPVEGGQPPQKRKGPTPLCGQLLWLETTTLDQLIESNSLRFVELERRNFKVSPASVNRFEVRRRIMADFLKFDVLRTSILQHHTLGPLVTKTTAEHNVSRYLVYKCWSLLCRYGFSAESLAGRFDLCGAPGEVRDCSPDMRKKAGRKTNMQRMAQRTGQPYVEVQPGMNAVWRQRILMADKKIRSPKPKFPRRYQEILAHGFTTHFQEEDGVAHPMPLKLGDYPNKTQVRRVLYVEIPKLQRLQQMTTLGHFKRSLRGMVGRSWKGVAGPGHTWAIDSTIGDIYLRSSINRAWIIGRPIVYTVVDVWSTAIVGFYVCLAGPSWDTAKVSLYSAITAPDLLGELWGYEVMPSLYPHPCLPAVVLWDRGEYISLAAKETAYHLIERASFTPPYRPDLKGIVEVQHRITKDHQSWIPGAIDARRAEYELRKFDPNAGVFTLSEYANYLHNIYTEYNLIANREKRLDTDMIAAGVVPSPAGLWRWGHAVGIGMSRHFSHSELVRKLLPEKHATVTREGINFQNLFYASEESKAAQWTAEARNFNSWRIPAYHFPGSVSRIWTPNMGGAGLWELQLSEQANATRTQTYEEVEDAFAYSKLSHPETEHDRTQTKMRLHHKNNELVNNAKAMTAEALRQANGPMPSLSESRKMEGQTHGGSEITSAVRTTASPPAVPATGNAPSRYTEIMKRIIDAKNR</sequence>
<accession>A0A7X2IJ75</accession>
<dbReference type="SUPFAM" id="SSF53098">
    <property type="entry name" value="Ribonuclease H-like"/>
    <property type="match status" value="1"/>
</dbReference>
<dbReference type="GO" id="GO:0003676">
    <property type="term" value="F:nucleic acid binding"/>
    <property type="evidence" value="ECO:0007669"/>
    <property type="project" value="InterPro"/>
</dbReference>
<evidence type="ECO:0000313" key="2">
    <source>
        <dbReference type="EMBL" id="MRV70693.1"/>
    </source>
</evidence>
<dbReference type="AlphaFoldDB" id="A0A7X2IJ75"/>
<dbReference type="RefSeq" id="WP_154371189.1">
    <property type="nucleotide sequence ID" value="NZ_WKJJ01000002.1"/>
</dbReference>
<gene>
    <name evidence="2" type="ORF">GJ700_03045</name>
</gene>
<proteinExistence type="predicted"/>
<dbReference type="InterPro" id="IPR036397">
    <property type="entry name" value="RNaseH_sf"/>
</dbReference>
<comment type="caution">
    <text evidence="2">The sequence shown here is derived from an EMBL/GenBank/DDBJ whole genome shotgun (WGS) entry which is preliminary data.</text>
</comment>
<feature type="region of interest" description="Disordered" evidence="1">
    <location>
        <begin position="44"/>
        <end position="63"/>
    </location>
</feature>
<feature type="region of interest" description="Disordered" evidence="1">
    <location>
        <begin position="682"/>
        <end position="723"/>
    </location>
</feature>
<name>A0A7X2IJ75_9BURK</name>
<protein>
    <submittedName>
        <fullName evidence="2">DDE-type integrase/transposase/recombinase</fullName>
    </submittedName>
</protein>